<protein>
    <submittedName>
        <fullName evidence="2">Nitrate- and nitrite sensing domain-containing protein</fullName>
    </submittedName>
</protein>
<dbReference type="EMBL" id="CP064781">
    <property type="protein sequence ID" value="QRJ62465.1"/>
    <property type="molecule type" value="Genomic_DNA"/>
</dbReference>
<accession>A0A974PWX7</accession>
<dbReference type="InterPro" id="IPR013587">
    <property type="entry name" value="Nitrate/nitrite_sensing"/>
</dbReference>
<organism evidence="2 3">
    <name type="scientific">Azospira restricta</name>
    <dbReference type="NCBI Taxonomy" id="404405"/>
    <lineage>
        <taxon>Bacteria</taxon>
        <taxon>Pseudomonadati</taxon>
        <taxon>Pseudomonadota</taxon>
        <taxon>Betaproteobacteria</taxon>
        <taxon>Rhodocyclales</taxon>
        <taxon>Rhodocyclaceae</taxon>
        <taxon>Azospira</taxon>
    </lineage>
</organism>
<dbReference type="Pfam" id="PF08376">
    <property type="entry name" value="NIT"/>
    <property type="match status" value="1"/>
</dbReference>
<keyword evidence="3" id="KW-1185">Reference proteome</keyword>
<sequence length="295" mass="31197">MSTYDLTYLLVPAAAVPAAFWLARRHAGNAPVSPAALAACGSLLRLVSHLQQHRGLSSGWLAGDEGFAARMMARRADIEALLAALSPLVLAEEKYARPCMTANDLALFRHQWRTLVDTLADGSVEQNIGRHTRLITRVLDWLDAFGEARIELPAGRRLPPGLVRNYTHRLPALAECLGQARALGSSVAVQKRCPAVSRVRLMFLAARAETLLDQAGAAAGPVGLRASEAVRGLVVAVRTGILDAGGVSLSADAYFAQATRAIDAVFAWAGDCAADIERLLGERGASFGAVAPTAS</sequence>
<name>A0A974PWX7_9RHOO</name>
<evidence type="ECO:0000259" key="1">
    <source>
        <dbReference type="Pfam" id="PF08376"/>
    </source>
</evidence>
<dbReference type="AlphaFoldDB" id="A0A974PWX7"/>
<evidence type="ECO:0000313" key="2">
    <source>
        <dbReference type="EMBL" id="QRJ62465.1"/>
    </source>
</evidence>
<dbReference type="KEGG" id="ares:IWH25_11795"/>
<reference evidence="2" key="1">
    <citation type="submission" date="2020-11" db="EMBL/GenBank/DDBJ databases">
        <title>Azospira restricta DSM 18626 genome sequence.</title>
        <authorList>
            <person name="Moe W.M."/>
        </authorList>
    </citation>
    <scope>NUCLEOTIDE SEQUENCE</scope>
    <source>
        <strain evidence="2">DSM 18626</strain>
    </source>
</reference>
<evidence type="ECO:0000313" key="3">
    <source>
        <dbReference type="Proteomes" id="UP000663444"/>
    </source>
</evidence>
<dbReference type="Proteomes" id="UP000663444">
    <property type="component" value="Chromosome"/>
</dbReference>
<gene>
    <name evidence="2" type="ORF">IWH25_11795</name>
</gene>
<dbReference type="RefSeq" id="WP_203385997.1">
    <property type="nucleotide sequence ID" value="NZ_CP064781.1"/>
</dbReference>
<proteinExistence type="predicted"/>
<feature type="domain" description="Nitrate/nitrite sensing protein" evidence="1">
    <location>
        <begin position="46"/>
        <end position="266"/>
    </location>
</feature>